<reference evidence="2 3" key="1">
    <citation type="submission" date="2020-10" db="EMBL/GenBank/DDBJ databases">
        <authorList>
            <person name="Klimov P.B."/>
            <person name="Dyachkov S.M."/>
            <person name="Chetverikov P.E."/>
        </authorList>
    </citation>
    <scope>NUCLEOTIDE SEQUENCE [LARGE SCALE GENOMIC DNA]</scope>
    <source>
        <strain evidence="2">BMOC 18-1129-001#AD2665</strain>
        <tissue evidence="2">Entire mites</tissue>
    </source>
</reference>
<proteinExistence type="predicted"/>
<keyword evidence="1" id="KW-1133">Transmembrane helix</keyword>
<evidence type="ECO:0000256" key="1">
    <source>
        <dbReference type="SAM" id="Phobius"/>
    </source>
</evidence>
<keyword evidence="1" id="KW-0472">Membrane</keyword>
<organism evidence="2 3">
    <name type="scientific">Fragariocoptes setiger</name>
    <dbReference type="NCBI Taxonomy" id="1670756"/>
    <lineage>
        <taxon>Eukaryota</taxon>
        <taxon>Metazoa</taxon>
        <taxon>Ecdysozoa</taxon>
        <taxon>Arthropoda</taxon>
        <taxon>Chelicerata</taxon>
        <taxon>Arachnida</taxon>
        <taxon>Acari</taxon>
        <taxon>Acariformes</taxon>
        <taxon>Trombidiformes</taxon>
        <taxon>Prostigmata</taxon>
        <taxon>Eupodina</taxon>
        <taxon>Eriophyoidea</taxon>
        <taxon>Phytoptidae</taxon>
        <taxon>Fragariocoptes</taxon>
    </lineage>
</organism>
<evidence type="ECO:0000313" key="2">
    <source>
        <dbReference type="EMBL" id="KAG9508735.1"/>
    </source>
</evidence>
<protein>
    <submittedName>
        <fullName evidence="2">Uncharacterized protein</fullName>
    </submittedName>
</protein>
<comment type="caution">
    <text evidence="2">The sequence shown here is derived from an EMBL/GenBank/DDBJ whole genome shotgun (WGS) entry which is preliminary data.</text>
</comment>
<name>A0ABQ7S5P7_9ACAR</name>
<accession>A0ABQ7S5P7</accession>
<keyword evidence="1" id="KW-0812">Transmembrane</keyword>
<evidence type="ECO:0000313" key="3">
    <source>
        <dbReference type="Proteomes" id="UP000825002"/>
    </source>
</evidence>
<feature type="non-terminal residue" evidence="2">
    <location>
        <position position="250"/>
    </location>
</feature>
<dbReference type="Proteomes" id="UP000825002">
    <property type="component" value="Unassembled WGS sequence"/>
</dbReference>
<keyword evidence="3" id="KW-1185">Reference proteome</keyword>
<dbReference type="EMBL" id="JAIFTH010001046">
    <property type="protein sequence ID" value="KAG9508735.1"/>
    <property type="molecule type" value="Genomic_DNA"/>
</dbReference>
<feature type="transmembrane region" description="Helical" evidence="1">
    <location>
        <begin position="53"/>
        <end position="71"/>
    </location>
</feature>
<gene>
    <name evidence="2" type="ORF">GZH46_02763</name>
</gene>
<sequence length="250" mass="26202">MGQHSCASSGWAIQVIEAIETRDRQERLSRSERVPPSTRRQYLSKNNINEMRAINEIGLLISLVFFLLSLVTKWHAAGMALQVSSASNDVRTGATSMSTAASTSNVLEIPSYTRSVVTTGVKGRPAYYPAAQVPETRYVPQQQTSYDFGLGLGGPGISVGYVETGGYGGIKGGGGGYTPQRPDLDVPVKGYRPSYLPPAAKGGFYGPAARARLAAVASASASNSASVSLAIQPQLVASRPGATVVGLVAH</sequence>